<evidence type="ECO:0000313" key="3">
    <source>
        <dbReference type="EMBL" id="EEU99391.1"/>
    </source>
</evidence>
<gene>
    <name evidence="3" type="ORF">ROSINTL182_08708</name>
</gene>
<dbReference type="PROSITE" id="PS51257">
    <property type="entry name" value="PROKAR_LIPOPROTEIN"/>
    <property type="match status" value="1"/>
</dbReference>
<dbReference type="AlphaFoldDB" id="C7GFK1"/>
<keyword evidence="2" id="KW-0732">Signal</keyword>
<feature type="region of interest" description="Disordered" evidence="1">
    <location>
        <begin position="26"/>
        <end position="58"/>
    </location>
</feature>
<feature type="chain" id="PRO_5039398071" description="ABC transporter, solute-binding protein" evidence="2">
    <location>
        <begin position="20"/>
        <end position="193"/>
    </location>
</feature>
<organism evidence="3 4">
    <name type="scientific">Roseburia intestinalis L1-82</name>
    <dbReference type="NCBI Taxonomy" id="536231"/>
    <lineage>
        <taxon>Bacteria</taxon>
        <taxon>Bacillati</taxon>
        <taxon>Bacillota</taxon>
        <taxon>Clostridia</taxon>
        <taxon>Lachnospirales</taxon>
        <taxon>Lachnospiraceae</taxon>
        <taxon>Roseburia</taxon>
    </lineage>
</organism>
<reference evidence="3 4" key="1">
    <citation type="submission" date="2009-08" db="EMBL/GenBank/DDBJ databases">
        <authorList>
            <person name="Weinstock G."/>
            <person name="Sodergren E."/>
            <person name="Clifton S."/>
            <person name="Fulton L."/>
            <person name="Fulton B."/>
            <person name="Courtney L."/>
            <person name="Fronick C."/>
            <person name="Harrison M."/>
            <person name="Strong C."/>
            <person name="Farmer C."/>
            <person name="Delahaunty K."/>
            <person name="Markovic C."/>
            <person name="Hall O."/>
            <person name="Minx P."/>
            <person name="Tomlinson C."/>
            <person name="Mitreva M."/>
            <person name="Nelson J."/>
            <person name="Hou S."/>
            <person name="Wollam A."/>
            <person name="Pepin K.H."/>
            <person name="Johnson M."/>
            <person name="Bhonagiri V."/>
            <person name="Nash W.E."/>
            <person name="Warren W."/>
            <person name="Chinwalla A."/>
            <person name="Mardis E.R."/>
            <person name="Wilson R.K."/>
        </authorList>
    </citation>
    <scope>NUCLEOTIDE SEQUENCE [LARGE SCALE GENOMIC DNA]</scope>
    <source>
        <strain evidence="3 4">L1-82</strain>
    </source>
</reference>
<evidence type="ECO:0000256" key="2">
    <source>
        <dbReference type="SAM" id="SignalP"/>
    </source>
</evidence>
<proteinExistence type="predicted"/>
<dbReference type="HOGENOM" id="CLU_1581981_0_0_9"/>
<evidence type="ECO:0008006" key="5">
    <source>
        <dbReference type="Google" id="ProtNLM"/>
    </source>
</evidence>
<feature type="compositionally biased region" description="Basic and acidic residues" evidence="1">
    <location>
        <begin position="34"/>
        <end position="43"/>
    </location>
</feature>
<name>C7GFK1_9FIRM</name>
<feature type="compositionally biased region" description="Low complexity" evidence="1">
    <location>
        <begin position="47"/>
        <end position="58"/>
    </location>
</feature>
<evidence type="ECO:0000256" key="1">
    <source>
        <dbReference type="SAM" id="MobiDB-lite"/>
    </source>
</evidence>
<evidence type="ECO:0000313" key="4">
    <source>
        <dbReference type="Proteomes" id="UP000004828"/>
    </source>
</evidence>
<dbReference type="EMBL" id="ABYJ02000210">
    <property type="protein sequence ID" value="EEU99391.1"/>
    <property type="molecule type" value="Genomic_DNA"/>
</dbReference>
<dbReference type="Proteomes" id="UP000004828">
    <property type="component" value="Unassembled WGS sequence"/>
</dbReference>
<dbReference type="Gene3D" id="3.40.190.10">
    <property type="entry name" value="Periplasmic binding protein-like II"/>
    <property type="match status" value="1"/>
</dbReference>
<feature type="non-terminal residue" evidence="3">
    <location>
        <position position="193"/>
    </location>
</feature>
<accession>C7GFK1</accession>
<comment type="caution">
    <text evidence="3">The sequence shown here is derived from an EMBL/GenBank/DDBJ whole genome shotgun (WGS) entry which is preliminary data.</text>
</comment>
<feature type="signal peptide" evidence="2">
    <location>
        <begin position="1"/>
        <end position="19"/>
    </location>
</feature>
<sequence>MKRRIVSMMLVAAMGTALLAGCGGNTANSSTAEKSNDTAKEDTAPVTETAGTDAETGTSDEGKVLNIYCWNEEFKSRLTDHYPGYTEVDATTGTIGDVTVKWNITPSDDMAYQNNLDAALLKQSDAAADDKIDIFLVEADYALKYVDTDYTMAVTDLGITDEDLSKQYQYTKDVVTNSDGVLKGLSWQGCPGV</sequence>
<protein>
    <recommendedName>
        <fullName evidence="5">ABC transporter, solute-binding protein</fullName>
    </recommendedName>
</protein>